<dbReference type="Proteomes" id="UP000247480">
    <property type="component" value="Unassembled WGS sequence"/>
</dbReference>
<evidence type="ECO:0000313" key="2">
    <source>
        <dbReference type="Proteomes" id="UP000247480"/>
    </source>
</evidence>
<comment type="caution">
    <text evidence="1">The sequence shown here is derived from an EMBL/GenBank/DDBJ whole genome shotgun (WGS) entry which is preliminary data.</text>
</comment>
<name>A0A2V0QPW1_PSESF</name>
<gene>
    <name evidence="1" type="ORF">KPSA1_06149</name>
</gene>
<protein>
    <submittedName>
        <fullName evidence="1">Uncharacterized protein</fullName>
    </submittedName>
</protein>
<reference evidence="1 2" key="1">
    <citation type="submission" date="2018-04" db="EMBL/GenBank/DDBJ databases">
        <title>Draft genome sequence of Pseudomonas syringae pv. actinidiae biovar 1 strains isolated from kiwifruit in Kagawa prefecture.</title>
        <authorList>
            <person name="Tabuchi M."/>
            <person name="Saito M."/>
            <person name="Fujiwara S."/>
            <person name="Sasa N."/>
            <person name="Akimitsu K."/>
            <person name="Gomi K."/>
            <person name="Konishi-Sugita S."/>
            <person name="Hamano K."/>
            <person name="Kataoka I."/>
        </authorList>
    </citation>
    <scope>NUCLEOTIDE SEQUENCE [LARGE SCALE GENOMIC DNA]</scope>
    <source>
        <strain evidence="1 2">MAFF212206</strain>
    </source>
</reference>
<dbReference type="EMBL" id="BGJZ01000316">
    <property type="protein sequence ID" value="GBH12678.1"/>
    <property type="molecule type" value="Genomic_DNA"/>
</dbReference>
<dbReference type="AlphaFoldDB" id="A0A2V0QPW1"/>
<evidence type="ECO:0000313" key="1">
    <source>
        <dbReference type="EMBL" id="GBH12678.1"/>
    </source>
</evidence>
<proteinExistence type="predicted"/>
<accession>A0A2V0QPW1</accession>
<organism evidence="1 2">
    <name type="scientific">Pseudomonas syringae pv. actinidiae</name>
    <dbReference type="NCBI Taxonomy" id="103796"/>
    <lineage>
        <taxon>Bacteria</taxon>
        <taxon>Pseudomonadati</taxon>
        <taxon>Pseudomonadota</taxon>
        <taxon>Gammaproteobacteria</taxon>
        <taxon>Pseudomonadales</taxon>
        <taxon>Pseudomonadaceae</taxon>
        <taxon>Pseudomonas</taxon>
        <taxon>Pseudomonas syringae</taxon>
    </lineage>
</organism>
<sequence>MKTLRVTNLRRAAISDAHQTGLGAGCQSISAIPCLLAISRAATNSRSDSLLMYASPAPSNGSTAFKCWQRRSALRARLRQMCAWAISVEPPGKMKFSSGPSSSFHTSMAASSRSTSALFSAL</sequence>